<comment type="caution">
    <text evidence="4">The sequence shown here is derived from an EMBL/GenBank/DDBJ whole genome shotgun (WGS) entry which is preliminary data.</text>
</comment>
<dbReference type="PROSITE" id="PS51000">
    <property type="entry name" value="HTH_DEOR_2"/>
    <property type="match status" value="1"/>
</dbReference>
<dbReference type="EMBL" id="LFZW01000001">
    <property type="protein sequence ID" value="KMY49834.1"/>
    <property type="molecule type" value="Genomic_DNA"/>
</dbReference>
<dbReference type="Pfam" id="PF25583">
    <property type="entry name" value="WCX"/>
    <property type="match status" value="1"/>
</dbReference>
<dbReference type="RefSeq" id="WP_049681179.1">
    <property type="nucleotide sequence ID" value="NZ_LFZW01000001.1"/>
</dbReference>
<dbReference type="InterPro" id="IPR026881">
    <property type="entry name" value="WYL_dom"/>
</dbReference>
<protein>
    <recommendedName>
        <fullName evidence="3">HTH deoR-type domain-containing protein</fullName>
    </recommendedName>
</protein>
<keyword evidence="1" id="KW-0805">Transcription regulation</keyword>
<dbReference type="Gene3D" id="1.10.10.10">
    <property type="entry name" value="Winged helix-like DNA-binding domain superfamily/Winged helix DNA-binding domain"/>
    <property type="match status" value="1"/>
</dbReference>
<dbReference type="PATRIC" id="fig|1679170.3.peg.2248"/>
<dbReference type="Pfam" id="PF13280">
    <property type="entry name" value="WYL"/>
    <property type="match status" value="1"/>
</dbReference>
<dbReference type="PANTHER" id="PTHR34580:SF1">
    <property type="entry name" value="PROTEIN PAFC"/>
    <property type="match status" value="1"/>
</dbReference>
<dbReference type="SUPFAM" id="SSF46785">
    <property type="entry name" value="Winged helix' DNA-binding domain"/>
    <property type="match status" value="1"/>
</dbReference>
<dbReference type="AlphaFoldDB" id="A0A0K9GT19"/>
<gene>
    <name evidence="4" type="ORF">AC625_10075</name>
</gene>
<sequence>MKIERLLKIIFILLNKQKVTAEEVAKHLAVSTRTVYRDMDTLSLAGFPIYSEQGNLGGYRLIEGYYFPHSYFTEEDLRLIKETLTSTMTLHTDKALQNSLAKITLLNESKPENSIDFSFLNNRDGVKVTDIRQAIKDKKCLTFYYAKKEQLETKKVKPIQVFFYHLSWYLFGWPENETKPKFYRLSRIHELKVGNAAFTESFEYLDGYQEFSNWMKSLESEIVKIDIVLRFPLISSQEVFDSFPETNIDKSGVDHLLVRISYPDEEWVVKLILSFGSQVEVLSPKSFKNKIMAHIEKMTRIYFT</sequence>
<dbReference type="PIRSF" id="PIRSF016838">
    <property type="entry name" value="PafC"/>
    <property type="match status" value="1"/>
</dbReference>
<dbReference type="InterPro" id="IPR028349">
    <property type="entry name" value="PafC-like"/>
</dbReference>
<dbReference type="OrthoDB" id="9815009at2"/>
<organism evidence="4 5">
    <name type="scientific">Peribacillus loiseleuriae</name>
    <dbReference type="NCBI Taxonomy" id="1679170"/>
    <lineage>
        <taxon>Bacteria</taxon>
        <taxon>Bacillati</taxon>
        <taxon>Bacillota</taxon>
        <taxon>Bacilli</taxon>
        <taxon>Bacillales</taxon>
        <taxon>Bacillaceae</taxon>
        <taxon>Peribacillus</taxon>
    </lineage>
</organism>
<evidence type="ECO:0000259" key="3">
    <source>
        <dbReference type="PROSITE" id="PS51000"/>
    </source>
</evidence>
<dbReference type="InterPro" id="IPR057727">
    <property type="entry name" value="WCX_dom"/>
</dbReference>
<dbReference type="PROSITE" id="PS52050">
    <property type="entry name" value="WYL"/>
    <property type="match status" value="1"/>
</dbReference>
<dbReference type="InterPro" id="IPR001034">
    <property type="entry name" value="DeoR_HTH"/>
</dbReference>
<dbReference type="Proteomes" id="UP000037146">
    <property type="component" value="Unassembled WGS sequence"/>
</dbReference>
<reference evidence="5" key="1">
    <citation type="submission" date="2015-07" db="EMBL/GenBank/DDBJ databases">
        <title>Genome sequencing project for genomic taxonomy and phylogenomics of Bacillus-like bacteria.</title>
        <authorList>
            <person name="Liu B."/>
            <person name="Wang J."/>
            <person name="Zhu Y."/>
            <person name="Liu G."/>
            <person name="Chen Q."/>
            <person name="Chen Z."/>
            <person name="Lan J."/>
            <person name="Che J."/>
            <person name="Ge C."/>
            <person name="Shi H."/>
            <person name="Pan Z."/>
            <person name="Liu X."/>
        </authorList>
    </citation>
    <scope>NUCLEOTIDE SEQUENCE [LARGE SCALE GENOMIC DNA]</scope>
    <source>
        <strain evidence="5">FJAT-27997</strain>
    </source>
</reference>
<feature type="domain" description="HTH deoR-type" evidence="3">
    <location>
        <begin position="2"/>
        <end position="57"/>
    </location>
</feature>
<evidence type="ECO:0000256" key="2">
    <source>
        <dbReference type="ARBA" id="ARBA00023163"/>
    </source>
</evidence>
<proteinExistence type="predicted"/>
<dbReference type="GO" id="GO:0003700">
    <property type="term" value="F:DNA-binding transcription factor activity"/>
    <property type="evidence" value="ECO:0007669"/>
    <property type="project" value="InterPro"/>
</dbReference>
<name>A0A0K9GT19_9BACI</name>
<dbReference type="InterPro" id="IPR036388">
    <property type="entry name" value="WH-like_DNA-bd_sf"/>
</dbReference>
<accession>A0A0K9GT19</accession>
<evidence type="ECO:0000256" key="1">
    <source>
        <dbReference type="ARBA" id="ARBA00023015"/>
    </source>
</evidence>
<keyword evidence="5" id="KW-1185">Reference proteome</keyword>
<evidence type="ECO:0000313" key="4">
    <source>
        <dbReference type="EMBL" id="KMY49834.1"/>
    </source>
</evidence>
<keyword evidence="2" id="KW-0804">Transcription</keyword>
<dbReference type="InterPro" id="IPR051534">
    <property type="entry name" value="CBASS_pafABC_assoc_protein"/>
</dbReference>
<evidence type="ECO:0000313" key="5">
    <source>
        <dbReference type="Proteomes" id="UP000037146"/>
    </source>
</evidence>
<dbReference type="PANTHER" id="PTHR34580">
    <property type="match status" value="1"/>
</dbReference>
<dbReference type="Pfam" id="PF08279">
    <property type="entry name" value="HTH_11"/>
    <property type="match status" value="1"/>
</dbReference>
<dbReference type="InterPro" id="IPR036390">
    <property type="entry name" value="WH_DNA-bd_sf"/>
</dbReference>
<dbReference type="STRING" id="1679170.AC625_10075"/>
<dbReference type="InterPro" id="IPR013196">
    <property type="entry name" value="HTH_11"/>
</dbReference>